<dbReference type="AlphaFoldDB" id="A0A448WJH3"/>
<name>A0A448WJH3_9PLAT</name>
<evidence type="ECO:0000313" key="1">
    <source>
        <dbReference type="EMBL" id="VEL13242.1"/>
    </source>
</evidence>
<keyword evidence="2" id="KW-1185">Reference proteome</keyword>
<gene>
    <name evidence="1" type="ORF">PXEA_LOCUS6682</name>
</gene>
<protein>
    <submittedName>
        <fullName evidence="1">Uncharacterized protein</fullName>
    </submittedName>
</protein>
<reference evidence="1" key="1">
    <citation type="submission" date="2018-11" db="EMBL/GenBank/DDBJ databases">
        <authorList>
            <consortium name="Pathogen Informatics"/>
        </authorList>
    </citation>
    <scope>NUCLEOTIDE SEQUENCE</scope>
</reference>
<evidence type="ECO:0000313" key="2">
    <source>
        <dbReference type="Proteomes" id="UP000784294"/>
    </source>
</evidence>
<proteinExistence type="predicted"/>
<dbReference type="Proteomes" id="UP000784294">
    <property type="component" value="Unassembled WGS sequence"/>
</dbReference>
<accession>A0A448WJH3</accession>
<sequence>MASTTGPPASQFLETIQHTFPACAEPTRTLPTPWMAAGRVDLTTEHWSVLLDRANRSSRLVDVTATDGHGLNEWIGGRREEKREINQACSDATLPSEGLEHYGKIACFYYSSLDFPCHLLLSSKSPSSCMRTTLYFNSIYTNSIPTGSSATNDSGRRALA</sequence>
<dbReference type="EMBL" id="CAAALY010017149">
    <property type="protein sequence ID" value="VEL13242.1"/>
    <property type="molecule type" value="Genomic_DNA"/>
</dbReference>
<comment type="caution">
    <text evidence="1">The sequence shown here is derived from an EMBL/GenBank/DDBJ whole genome shotgun (WGS) entry which is preliminary data.</text>
</comment>
<organism evidence="1 2">
    <name type="scientific">Protopolystoma xenopodis</name>
    <dbReference type="NCBI Taxonomy" id="117903"/>
    <lineage>
        <taxon>Eukaryota</taxon>
        <taxon>Metazoa</taxon>
        <taxon>Spiralia</taxon>
        <taxon>Lophotrochozoa</taxon>
        <taxon>Platyhelminthes</taxon>
        <taxon>Monogenea</taxon>
        <taxon>Polyopisthocotylea</taxon>
        <taxon>Polystomatidea</taxon>
        <taxon>Polystomatidae</taxon>
        <taxon>Protopolystoma</taxon>
    </lineage>
</organism>